<evidence type="ECO:0000313" key="1">
    <source>
        <dbReference type="EMBL" id="WAH44109.1"/>
    </source>
</evidence>
<dbReference type="EMBL" id="CP104067">
    <property type="protein sequence ID" value="WAH44109.1"/>
    <property type="molecule type" value="Genomic_DNA"/>
</dbReference>
<keyword evidence="2" id="KW-1185">Reference proteome</keyword>
<reference evidence="1" key="1">
    <citation type="submission" date="2022-08" db="EMBL/GenBank/DDBJ databases">
        <title>Alicyclobacillus fastidiosus DSM 17978, complete genome.</title>
        <authorList>
            <person name="Wang Q."/>
            <person name="Cai R."/>
            <person name="Wang Z."/>
        </authorList>
    </citation>
    <scope>NUCLEOTIDE SEQUENCE</scope>
    <source>
        <strain evidence="1">DSM 17978</strain>
    </source>
</reference>
<dbReference type="Proteomes" id="UP001164761">
    <property type="component" value="Chromosome"/>
</dbReference>
<dbReference type="RefSeq" id="WP_268008008.1">
    <property type="nucleotide sequence ID" value="NZ_BSUT01000001.1"/>
</dbReference>
<sequence>MWTLKVYVKRECIESHTYKSKEEAIAKKEELIQKYHNVVLLKETVLKTGIQTVDAFVSFAVATVEVVLGSIFR</sequence>
<accession>A0ABY6ZMN8</accession>
<name>A0ABY6ZMN8_9BACL</name>
<protein>
    <submittedName>
        <fullName evidence="1">Uncharacterized protein</fullName>
    </submittedName>
</protein>
<gene>
    <name evidence="1" type="ORF">NZD89_12435</name>
</gene>
<organism evidence="1 2">
    <name type="scientific">Alicyclobacillus fastidiosus</name>
    <dbReference type="NCBI Taxonomy" id="392011"/>
    <lineage>
        <taxon>Bacteria</taxon>
        <taxon>Bacillati</taxon>
        <taxon>Bacillota</taxon>
        <taxon>Bacilli</taxon>
        <taxon>Bacillales</taxon>
        <taxon>Alicyclobacillaceae</taxon>
        <taxon>Alicyclobacillus</taxon>
    </lineage>
</organism>
<proteinExistence type="predicted"/>
<evidence type="ECO:0000313" key="2">
    <source>
        <dbReference type="Proteomes" id="UP001164761"/>
    </source>
</evidence>